<feature type="domain" description="Fungal-type protein kinase" evidence="1">
    <location>
        <begin position="211"/>
        <end position="408"/>
    </location>
</feature>
<sequence length="582" mass="66535">MIPEVELDWFFENLLPPSPKTIDVAIVVEHLRKSGIITEEGWCVFSMKRRAKSRHEDVVFSHLNPIFNSILDTVKKLDPSLRQTFTLLLQPKRYPNSERACSTKPDNCWVALEDVDSIKNDPGRFYTWYDIAAPAEDKKLAEGSREQRNKNVAQNVYNMQQIMSLDPCRRFTFGATMQNRQMRVCTEFIWKDESKRRMYKIEVCNDEGWIKSFRTVRILADHAADSTISRPTRVWLVVDQDSVQYVLKDVWLDMDLLPEHEIRAQLLADVTKKCGAKDSATLQKHLLTPYTCGKVIIDGAVDTTDGMMRNQTPPLPSDSLFIFKLEQTKSSLRQSCDPASSASATLSVATKGNSESCRSRTKPATTQLLQTLVLRHKYYYRIIFLEYGHTLFTEKSLLNVYAALTDLLTVVGFTGTSVVVMSITTKDTRKPKLGVFLAIWSMLGGGTLDFMASEVASQAWNYMVPPPRPPSQKGVIYDPPERAPFEYTPLHDLESCLWLLVYILFHNDDAANVLSDPQNHILRNKKTNQLFSRKAENVWRFYFLRDWDTINIHTTGLSPSLEPAVHTVSYFASYLHSAFQET</sequence>
<evidence type="ECO:0000259" key="1">
    <source>
        <dbReference type="Pfam" id="PF17667"/>
    </source>
</evidence>
<dbReference type="InterPro" id="IPR040976">
    <property type="entry name" value="Pkinase_fungal"/>
</dbReference>
<dbReference type="OrthoDB" id="3260094at2759"/>
<dbReference type="Proteomes" id="UP001150266">
    <property type="component" value="Unassembled WGS sequence"/>
</dbReference>
<comment type="caution">
    <text evidence="2">The sequence shown here is derived from an EMBL/GenBank/DDBJ whole genome shotgun (WGS) entry which is preliminary data.</text>
</comment>
<dbReference type="EMBL" id="JAOTPV010000004">
    <property type="protein sequence ID" value="KAJ4483862.1"/>
    <property type="molecule type" value="Genomic_DNA"/>
</dbReference>
<organism evidence="2 3">
    <name type="scientific">Lentinula aciculospora</name>
    <dbReference type="NCBI Taxonomy" id="153920"/>
    <lineage>
        <taxon>Eukaryota</taxon>
        <taxon>Fungi</taxon>
        <taxon>Dikarya</taxon>
        <taxon>Basidiomycota</taxon>
        <taxon>Agaricomycotina</taxon>
        <taxon>Agaricomycetes</taxon>
        <taxon>Agaricomycetidae</taxon>
        <taxon>Agaricales</taxon>
        <taxon>Marasmiineae</taxon>
        <taxon>Omphalotaceae</taxon>
        <taxon>Lentinula</taxon>
    </lineage>
</organism>
<accession>A0A9W9AJ39</accession>
<keyword evidence="3" id="KW-1185">Reference proteome</keyword>
<name>A0A9W9AJ39_9AGAR</name>
<reference evidence="2" key="1">
    <citation type="submission" date="2022-08" db="EMBL/GenBank/DDBJ databases">
        <title>A Global Phylogenomic Analysis of the Shiitake Genus Lentinula.</title>
        <authorList>
            <consortium name="DOE Joint Genome Institute"/>
            <person name="Sierra-Patev S."/>
            <person name="Min B."/>
            <person name="Naranjo-Ortiz M."/>
            <person name="Looney B."/>
            <person name="Konkel Z."/>
            <person name="Slot J.C."/>
            <person name="Sakamoto Y."/>
            <person name="Steenwyk J.L."/>
            <person name="Rokas A."/>
            <person name="Carro J."/>
            <person name="Camarero S."/>
            <person name="Ferreira P."/>
            <person name="Molpeceres G."/>
            <person name="Ruiz-Duenas F.J."/>
            <person name="Serrano A."/>
            <person name="Henrissat B."/>
            <person name="Drula E."/>
            <person name="Hughes K.W."/>
            <person name="Mata J.L."/>
            <person name="Ishikawa N.K."/>
            <person name="Vargas-Isla R."/>
            <person name="Ushijima S."/>
            <person name="Smith C.A."/>
            <person name="Ahrendt S."/>
            <person name="Andreopoulos W."/>
            <person name="He G."/>
            <person name="Labutti K."/>
            <person name="Lipzen A."/>
            <person name="Ng V."/>
            <person name="Riley R."/>
            <person name="Sandor L."/>
            <person name="Barry K."/>
            <person name="Martinez A.T."/>
            <person name="Xiao Y."/>
            <person name="Gibbons J.G."/>
            <person name="Terashima K."/>
            <person name="Grigoriev I.V."/>
            <person name="Hibbett D.S."/>
        </authorList>
    </citation>
    <scope>NUCLEOTIDE SEQUENCE</scope>
    <source>
        <strain evidence="2">JLM2183</strain>
    </source>
</reference>
<dbReference type="AlphaFoldDB" id="A0A9W9AJ39"/>
<evidence type="ECO:0000313" key="3">
    <source>
        <dbReference type="Proteomes" id="UP001150266"/>
    </source>
</evidence>
<evidence type="ECO:0000313" key="2">
    <source>
        <dbReference type="EMBL" id="KAJ4483862.1"/>
    </source>
</evidence>
<dbReference type="Pfam" id="PF17667">
    <property type="entry name" value="Pkinase_fungal"/>
    <property type="match status" value="1"/>
</dbReference>
<protein>
    <recommendedName>
        <fullName evidence="1">Fungal-type protein kinase domain-containing protein</fullName>
    </recommendedName>
</protein>
<proteinExistence type="predicted"/>
<gene>
    <name evidence="2" type="ORF">J3R30DRAFT_3838324</name>
</gene>